<gene>
    <name evidence="1" type="ORF">DF196_06715</name>
</gene>
<comment type="caution">
    <text evidence="1">The sequence shown here is derived from an EMBL/GenBank/DDBJ whole genome shotgun (WGS) entry which is preliminary data.</text>
</comment>
<reference evidence="1 2" key="1">
    <citation type="journal article" date="2018" name="Int. J. Syst. Evol. Microbiol.">
        <title>Bifidobacterium callitrichidarum sp. nov. from the faeces of the emperor tamarin (Saguinus imperator).</title>
        <authorList>
            <person name="Modesto M."/>
            <person name="Michelini S."/>
            <person name="Sansosti M.C."/>
            <person name="De Filippo C."/>
            <person name="Cavalieri D."/>
            <person name="Qvirist L."/>
            <person name="Andlid T."/>
            <person name="Spiezio C."/>
            <person name="Sandri C."/>
            <person name="Pascarelli S."/>
            <person name="Sgorbati B."/>
            <person name="Mattarelli P."/>
        </authorList>
    </citation>
    <scope>NUCLEOTIDE SEQUENCE [LARGE SCALE GENOMIC DNA]</scope>
    <source>
        <strain evidence="1 2">TRI 5</strain>
    </source>
</reference>
<proteinExistence type="predicted"/>
<dbReference type="EMBL" id="QFFM01000012">
    <property type="protein sequence ID" value="PWG65619.1"/>
    <property type="molecule type" value="Genomic_DNA"/>
</dbReference>
<organism evidence="1 2">
    <name type="scientific">Bifidobacterium callitrichidarum</name>
    <dbReference type="NCBI Taxonomy" id="2052941"/>
    <lineage>
        <taxon>Bacteria</taxon>
        <taxon>Bacillati</taxon>
        <taxon>Actinomycetota</taxon>
        <taxon>Actinomycetes</taxon>
        <taxon>Bifidobacteriales</taxon>
        <taxon>Bifidobacteriaceae</taxon>
        <taxon>Bifidobacterium</taxon>
    </lineage>
</organism>
<keyword evidence="2" id="KW-1185">Reference proteome</keyword>
<name>A0A2U2N9E7_9BIFI</name>
<protein>
    <submittedName>
        <fullName evidence="1">Uncharacterized protein</fullName>
    </submittedName>
</protein>
<evidence type="ECO:0000313" key="1">
    <source>
        <dbReference type="EMBL" id="PWG65619.1"/>
    </source>
</evidence>
<evidence type="ECO:0000313" key="2">
    <source>
        <dbReference type="Proteomes" id="UP000245876"/>
    </source>
</evidence>
<dbReference type="AlphaFoldDB" id="A0A2U2N9E7"/>
<sequence length="59" mass="7041">MNHKEWIPDDKEIEEYFVRGVEEEYSLTANPSLLDARRAFHRWLDAHDHRITEQAGETS</sequence>
<dbReference type="Proteomes" id="UP000245876">
    <property type="component" value="Unassembled WGS sequence"/>
</dbReference>
<accession>A0A2U2N9E7</accession>